<name>A0A9W9GHM5_9EURO</name>
<dbReference type="RefSeq" id="XP_056516920.1">
    <property type="nucleotide sequence ID" value="XM_056670547.1"/>
</dbReference>
<dbReference type="Proteomes" id="UP001149079">
    <property type="component" value="Unassembled WGS sequence"/>
</dbReference>
<dbReference type="AlphaFoldDB" id="A0A9W9GHM5"/>
<organism evidence="2 3">
    <name type="scientific">Penicillium bovifimosum</name>
    <dbReference type="NCBI Taxonomy" id="126998"/>
    <lineage>
        <taxon>Eukaryota</taxon>
        <taxon>Fungi</taxon>
        <taxon>Dikarya</taxon>
        <taxon>Ascomycota</taxon>
        <taxon>Pezizomycotina</taxon>
        <taxon>Eurotiomycetes</taxon>
        <taxon>Eurotiomycetidae</taxon>
        <taxon>Eurotiales</taxon>
        <taxon>Aspergillaceae</taxon>
        <taxon>Penicillium</taxon>
    </lineage>
</organism>
<feature type="signal peptide" evidence="1">
    <location>
        <begin position="1"/>
        <end position="17"/>
    </location>
</feature>
<keyword evidence="3" id="KW-1185">Reference proteome</keyword>
<sequence>MTKSILALAAFACGADAAIKAVWQGGSCSSPTGPTIDISPVGVNTCTLYNFFPNDDPRGHVQVTVDGGTNGIAFFQLPQSQEDQHIQCGSLQGIFHQSGCYDSVTPALDVVVAECDQTGCNNLAGIPSGVLVAAIEPMSSVSKADVEEPKKVQKKRESISKRRENSIVRRDGCSGSTSVTCDDCVTCFSQGARVSAFISCPAQGQSCAVQLTQSITVTDSYSISVGVADVFTASVETSHSIAVTDGSSQTFTVSPGQAGFVQYEPLAQCGTKTVHNGDGSVCAQAKGTFILDNQGSGGQFSFVRSN</sequence>
<evidence type="ECO:0000313" key="2">
    <source>
        <dbReference type="EMBL" id="KAJ5120416.1"/>
    </source>
</evidence>
<proteinExistence type="predicted"/>
<dbReference type="EMBL" id="JAPQKL010000008">
    <property type="protein sequence ID" value="KAJ5120416.1"/>
    <property type="molecule type" value="Genomic_DNA"/>
</dbReference>
<evidence type="ECO:0000256" key="1">
    <source>
        <dbReference type="SAM" id="SignalP"/>
    </source>
</evidence>
<protein>
    <submittedName>
        <fullName evidence="2">Uncharacterized protein</fullName>
    </submittedName>
</protein>
<gene>
    <name evidence="2" type="ORF">N7515_009804</name>
</gene>
<feature type="chain" id="PRO_5040965949" evidence="1">
    <location>
        <begin position="18"/>
        <end position="306"/>
    </location>
</feature>
<reference evidence="2" key="1">
    <citation type="submission" date="2022-11" db="EMBL/GenBank/DDBJ databases">
        <authorList>
            <person name="Petersen C."/>
        </authorList>
    </citation>
    <scope>NUCLEOTIDE SEQUENCE</scope>
    <source>
        <strain evidence="2">IBT 22155</strain>
    </source>
</reference>
<dbReference type="GeneID" id="81409718"/>
<dbReference type="OrthoDB" id="4724040at2759"/>
<accession>A0A9W9GHM5</accession>
<keyword evidence="1" id="KW-0732">Signal</keyword>
<evidence type="ECO:0000313" key="3">
    <source>
        <dbReference type="Proteomes" id="UP001149079"/>
    </source>
</evidence>
<comment type="caution">
    <text evidence="2">The sequence shown here is derived from an EMBL/GenBank/DDBJ whole genome shotgun (WGS) entry which is preliminary data.</text>
</comment>
<reference evidence="2" key="2">
    <citation type="journal article" date="2023" name="IMA Fungus">
        <title>Comparative genomic study of the Penicillium genus elucidates a diverse pangenome and 15 lateral gene transfer events.</title>
        <authorList>
            <person name="Petersen C."/>
            <person name="Sorensen T."/>
            <person name="Nielsen M.R."/>
            <person name="Sondergaard T.E."/>
            <person name="Sorensen J.L."/>
            <person name="Fitzpatrick D.A."/>
            <person name="Frisvad J.C."/>
            <person name="Nielsen K.L."/>
        </authorList>
    </citation>
    <scope>NUCLEOTIDE SEQUENCE</scope>
    <source>
        <strain evidence="2">IBT 22155</strain>
    </source>
</reference>